<evidence type="ECO:0000259" key="1">
    <source>
        <dbReference type="Pfam" id="PF13460"/>
    </source>
</evidence>
<protein>
    <submittedName>
        <fullName evidence="2">NAD-dependent epimerase/dehydratase family protein</fullName>
    </submittedName>
</protein>
<accession>A0A3P1V8W9</accession>
<comment type="caution">
    <text evidence="2">The sequence shown here is derived from an EMBL/GenBank/DDBJ whole genome shotgun (WGS) entry which is preliminary data.</text>
</comment>
<dbReference type="Proteomes" id="UP000271272">
    <property type="component" value="Unassembled WGS sequence"/>
</dbReference>
<proteinExistence type="predicted"/>
<sequence>MRIAVIGGTGMIGSRVVAEAAARGHEVTSATRSGRPVEAATTNAVVPLSDTEGVRRLLADHDVVIITTSPDRSGGPVEPTIEEHRALVDSLSTDPVGRLVVVGGAGALETEPGSGLLIKDAPGFPQKFYPEANAYAQILELYRAAGPALAWSMVAPSPLIAPGQRTGEYAQATDSPAGQRVSAEDMAVALVDEAETDAHRGIRWTVASEGITAG</sequence>
<dbReference type="Gene3D" id="3.40.50.720">
    <property type="entry name" value="NAD(P)-binding Rossmann-like Domain"/>
    <property type="match status" value="1"/>
</dbReference>
<dbReference type="EMBL" id="RQZC01000003">
    <property type="protein sequence ID" value="RRD30096.1"/>
    <property type="molecule type" value="Genomic_DNA"/>
</dbReference>
<evidence type="ECO:0000313" key="2">
    <source>
        <dbReference type="EMBL" id="RRD30096.1"/>
    </source>
</evidence>
<dbReference type="AlphaFoldDB" id="A0A3P1V8W9"/>
<feature type="domain" description="NAD(P)-binding" evidence="1">
    <location>
        <begin position="7"/>
        <end position="194"/>
    </location>
</feature>
<keyword evidence="3" id="KW-1185">Reference proteome</keyword>
<dbReference type="Pfam" id="PF13460">
    <property type="entry name" value="NAD_binding_10"/>
    <property type="match status" value="1"/>
</dbReference>
<evidence type="ECO:0000313" key="3">
    <source>
        <dbReference type="Proteomes" id="UP000271272"/>
    </source>
</evidence>
<dbReference type="InterPro" id="IPR036291">
    <property type="entry name" value="NAD(P)-bd_dom_sf"/>
</dbReference>
<dbReference type="PANTHER" id="PTHR43355">
    <property type="entry name" value="FLAVIN REDUCTASE (NADPH)"/>
    <property type="match status" value="1"/>
</dbReference>
<dbReference type="PANTHER" id="PTHR43355:SF2">
    <property type="entry name" value="FLAVIN REDUCTASE (NADPH)"/>
    <property type="match status" value="1"/>
</dbReference>
<dbReference type="RefSeq" id="WP_124933075.1">
    <property type="nucleotide sequence ID" value="NZ_RQZC01000003.1"/>
</dbReference>
<dbReference type="InterPro" id="IPR016040">
    <property type="entry name" value="NAD(P)-bd_dom"/>
</dbReference>
<dbReference type="InterPro" id="IPR051606">
    <property type="entry name" value="Polyketide_Oxido-like"/>
</dbReference>
<name>A0A3P1V8W9_9ACTO</name>
<organism evidence="2 3">
    <name type="scientific">Actinomyces bowdenii</name>
    <dbReference type="NCBI Taxonomy" id="131109"/>
    <lineage>
        <taxon>Bacteria</taxon>
        <taxon>Bacillati</taxon>
        <taxon>Actinomycetota</taxon>
        <taxon>Actinomycetes</taxon>
        <taxon>Actinomycetales</taxon>
        <taxon>Actinomycetaceae</taxon>
        <taxon>Actinomyces</taxon>
    </lineage>
</organism>
<dbReference type="OrthoDB" id="3191258at2"/>
<dbReference type="SUPFAM" id="SSF51735">
    <property type="entry name" value="NAD(P)-binding Rossmann-fold domains"/>
    <property type="match status" value="1"/>
</dbReference>
<gene>
    <name evidence="2" type="ORF">EII10_03190</name>
</gene>
<reference evidence="2 3" key="1">
    <citation type="submission" date="2018-11" db="EMBL/GenBank/DDBJ databases">
        <title>Genomes From Bacteria Associated with the Canine Oral Cavity: a Test Case for Automated Genome-Based Taxonomic Assignment.</title>
        <authorList>
            <person name="Coil D.A."/>
            <person name="Jospin G."/>
            <person name="Darling A.E."/>
            <person name="Wallis C."/>
            <person name="Davis I.J."/>
            <person name="Harris S."/>
            <person name="Eisen J.A."/>
            <person name="Holcombe L.J."/>
            <person name="O'Flynn C."/>
        </authorList>
    </citation>
    <scope>NUCLEOTIDE SEQUENCE [LARGE SCALE GENOMIC DNA]</scope>
    <source>
        <strain evidence="2 3">OH5050</strain>
    </source>
</reference>
<dbReference type="GO" id="GO:0016646">
    <property type="term" value="F:oxidoreductase activity, acting on the CH-NH group of donors, NAD or NADP as acceptor"/>
    <property type="evidence" value="ECO:0007669"/>
    <property type="project" value="TreeGrafter"/>
</dbReference>